<evidence type="ECO:0000313" key="1">
    <source>
        <dbReference type="EMBL" id="KAK3170535.1"/>
    </source>
</evidence>
<gene>
    <name evidence="1" type="ORF">Dsin_000152</name>
</gene>
<accession>A0AAD9Z3D2</accession>
<sequence>MTSNIIPHSVFEQANNLASELKYEDDENADGLKKKWEMISKVWLEMLAYAAQNCEWKEHAQHLRKGGELLTHVGVLMVNFGLNKQVVSKGYS</sequence>
<evidence type="ECO:0000313" key="2">
    <source>
        <dbReference type="Proteomes" id="UP001281410"/>
    </source>
</evidence>
<protein>
    <submittedName>
        <fullName evidence="1">Uncharacterized protein</fullName>
    </submittedName>
</protein>
<dbReference type="InterPro" id="IPR007658">
    <property type="entry name" value="DUF594"/>
</dbReference>
<organism evidence="1 2">
    <name type="scientific">Dipteronia sinensis</name>
    <dbReference type="NCBI Taxonomy" id="43782"/>
    <lineage>
        <taxon>Eukaryota</taxon>
        <taxon>Viridiplantae</taxon>
        <taxon>Streptophyta</taxon>
        <taxon>Embryophyta</taxon>
        <taxon>Tracheophyta</taxon>
        <taxon>Spermatophyta</taxon>
        <taxon>Magnoliopsida</taxon>
        <taxon>eudicotyledons</taxon>
        <taxon>Gunneridae</taxon>
        <taxon>Pentapetalae</taxon>
        <taxon>rosids</taxon>
        <taxon>malvids</taxon>
        <taxon>Sapindales</taxon>
        <taxon>Sapindaceae</taxon>
        <taxon>Hippocastanoideae</taxon>
        <taxon>Acereae</taxon>
        <taxon>Dipteronia</taxon>
    </lineage>
</organism>
<keyword evidence="2" id="KW-1185">Reference proteome</keyword>
<dbReference type="Proteomes" id="UP001281410">
    <property type="component" value="Unassembled WGS sequence"/>
</dbReference>
<dbReference type="EMBL" id="JANJYJ010000823">
    <property type="protein sequence ID" value="KAK3170535.1"/>
    <property type="molecule type" value="Genomic_DNA"/>
</dbReference>
<proteinExistence type="predicted"/>
<dbReference type="PANTHER" id="PTHR31325">
    <property type="entry name" value="OS01G0798800 PROTEIN-RELATED"/>
    <property type="match status" value="1"/>
</dbReference>
<name>A0AAD9Z3D2_9ROSI</name>
<dbReference type="Pfam" id="PF04578">
    <property type="entry name" value="DUF594"/>
    <property type="match status" value="1"/>
</dbReference>
<comment type="caution">
    <text evidence="1">The sequence shown here is derived from an EMBL/GenBank/DDBJ whole genome shotgun (WGS) entry which is preliminary data.</text>
</comment>
<reference evidence="1" key="1">
    <citation type="journal article" date="2023" name="Plant J.">
        <title>Genome sequences and population genomics provide insights into the demographic history, inbreeding, and mutation load of two 'living fossil' tree species of Dipteronia.</title>
        <authorList>
            <person name="Feng Y."/>
            <person name="Comes H.P."/>
            <person name="Chen J."/>
            <person name="Zhu S."/>
            <person name="Lu R."/>
            <person name="Zhang X."/>
            <person name="Li P."/>
            <person name="Qiu J."/>
            <person name="Olsen K.M."/>
            <person name="Qiu Y."/>
        </authorList>
    </citation>
    <scope>NUCLEOTIDE SEQUENCE</scope>
    <source>
        <strain evidence="1">NBL</strain>
    </source>
</reference>
<dbReference type="AlphaFoldDB" id="A0AAD9Z3D2"/>